<dbReference type="GO" id="GO:0009252">
    <property type="term" value="P:peptidoglycan biosynthetic process"/>
    <property type="evidence" value="ECO:0007669"/>
    <property type="project" value="UniProtKB-UniPathway"/>
</dbReference>
<gene>
    <name evidence="17" type="ORF">BD821_1078</name>
</gene>
<comment type="pathway">
    <text evidence="2">Cell wall biogenesis; peptidoglycan biosynthesis.</text>
</comment>
<dbReference type="GO" id="GO:0008360">
    <property type="term" value="P:regulation of cell shape"/>
    <property type="evidence" value="ECO:0007669"/>
    <property type="project" value="UniProtKB-KW"/>
</dbReference>
<keyword evidence="9" id="KW-0133">Cell shape</keyword>
<dbReference type="EMBL" id="PTIS01000007">
    <property type="protein sequence ID" value="PPK48371.1"/>
    <property type="molecule type" value="Genomic_DNA"/>
</dbReference>
<evidence type="ECO:0000256" key="6">
    <source>
        <dbReference type="ARBA" id="ARBA00022670"/>
    </source>
</evidence>
<dbReference type="UniPathway" id="UPA00219"/>
<proteinExistence type="inferred from homology"/>
<evidence type="ECO:0000256" key="3">
    <source>
        <dbReference type="ARBA" id="ARBA00007164"/>
    </source>
</evidence>
<evidence type="ECO:0000256" key="13">
    <source>
        <dbReference type="PIRSR" id="PIRSR618044-1"/>
    </source>
</evidence>
<comment type="caution">
    <text evidence="17">The sequence shown here is derived from an EMBL/GenBank/DDBJ whole genome shotgun (WGS) entry which is preliminary data.</text>
</comment>
<dbReference type="InterPro" id="IPR015956">
    <property type="entry name" value="Peniciliin-bd_prot_C_sf"/>
</dbReference>
<evidence type="ECO:0000256" key="15">
    <source>
        <dbReference type="RuleBase" id="RU004016"/>
    </source>
</evidence>
<dbReference type="SUPFAM" id="SSF56601">
    <property type="entry name" value="beta-lactamase/transpeptidase-like"/>
    <property type="match status" value="1"/>
</dbReference>
<dbReference type="GO" id="GO:0071555">
    <property type="term" value="P:cell wall organization"/>
    <property type="evidence" value="ECO:0007669"/>
    <property type="project" value="UniProtKB-KW"/>
</dbReference>
<feature type="binding site" evidence="14">
    <location>
        <position position="229"/>
    </location>
    <ligand>
        <name>substrate</name>
    </ligand>
</feature>
<accession>A0A2S6FXQ6</accession>
<name>A0A2S6FXQ6_9CLOT</name>
<feature type="active site" description="Acyl-ester intermediate" evidence="13">
    <location>
        <position position="69"/>
    </location>
</feature>
<reference evidence="17 18" key="1">
    <citation type="submission" date="2018-02" db="EMBL/GenBank/DDBJ databases">
        <title>Genomic Encyclopedia of Archaeal and Bacterial Type Strains, Phase II (KMG-II): from individual species to whole genera.</title>
        <authorList>
            <person name="Goeker M."/>
        </authorList>
    </citation>
    <scope>NUCLEOTIDE SEQUENCE [LARGE SCALE GENOMIC DNA]</scope>
    <source>
        <strain evidence="17 18">DSM 15099</strain>
    </source>
</reference>
<evidence type="ECO:0000256" key="5">
    <source>
        <dbReference type="ARBA" id="ARBA00022645"/>
    </source>
</evidence>
<dbReference type="Pfam" id="PF07943">
    <property type="entry name" value="PBP5_C"/>
    <property type="match status" value="1"/>
</dbReference>
<keyword evidence="11" id="KW-0961">Cell wall biogenesis/degradation</keyword>
<dbReference type="Pfam" id="PF00768">
    <property type="entry name" value="Peptidase_S11"/>
    <property type="match status" value="1"/>
</dbReference>
<dbReference type="STRING" id="37659.GCA_000703125_02466"/>
<organism evidence="17 18">
    <name type="scientific">Clostridium algidicarnis DSM 15099</name>
    <dbReference type="NCBI Taxonomy" id="1121295"/>
    <lineage>
        <taxon>Bacteria</taxon>
        <taxon>Bacillati</taxon>
        <taxon>Bacillota</taxon>
        <taxon>Clostridia</taxon>
        <taxon>Eubacteriales</taxon>
        <taxon>Clostridiaceae</taxon>
        <taxon>Clostridium</taxon>
    </lineage>
</organism>
<evidence type="ECO:0000256" key="1">
    <source>
        <dbReference type="ARBA" id="ARBA00003217"/>
    </source>
</evidence>
<keyword evidence="5 17" id="KW-0121">Carboxypeptidase</keyword>
<dbReference type="InterPro" id="IPR012338">
    <property type="entry name" value="Beta-lactam/transpept-like"/>
</dbReference>
<dbReference type="InterPro" id="IPR037167">
    <property type="entry name" value="Peptidase_S11_C_sf"/>
</dbReference>
<dbReference type="OrthoDB" id="9791132at2"/>
<dbReference type="InterPro" id="IPR001967">
    <property type="entry name" value="Peptidase_S11_N"/>
</dbReference>
<evidence type="ECO:0000256" key="7">
    <source>
        <dbReference type="ARBA" id="ARBA00022729"/>
    </source>
</evidence>
<dbReference type="PRINTS" id="PR00725">
    <property type="entry name" value="DADACBPTASE1"/>
</dbReference>
<dbReference type="SMART" id="SM00936">
    <property type="entry name" value="PBP5_C"/>
    <property type="match status" value="1"/>
</dbReference>
<feature type="active site" description="Proton acceptor" evidence="13">
    <location>
        <position position="72"/>
    </location>
</feature>
<dbReference type="RefSeq" id="WP_104409762.1">
    <property type="nucleotide sequence ID" value="NZ_PTIS01000007.1"/>
</dbReference>
<dbReference type="Gene3D" id="2.60.410.10">
    <property type="entry name" value="D-Ala-D-Ala carboxypeptidase, C-terminal domain"/>
    <property type="match status" value="1"/>
</dbReference>
<evidence type="ECO:0000256" key="9">
    <source>
        <dbReference type="ARBA" id="ARBA00022960"/>
    </source>
</evidence>
<dbReference type="SUPFAM" id="SSF69189">
    <property type="entry name" value="Penicillin-binding protein associated domain"/>
    <property type="match status" value="1"/>
</dbReference>
<evidence type="ECO:0000256" key="11">
    <source>
        <dbReference type="ARBA" id="ARBA00023316"/>
    </source>
</evidence>
<keyword evidence="8" id="KW-0378">Hydrolase</keyword>
<evidence type="ECO:0000256" key="4">
    <source>
        <dbReference type="ARBA" id="ARBA00012448"/>
    </source>
</evidence>
<feature type="domain" description="Peptidase S11 D-Ala-D-Ala carboxypeptidase A C-terminal" evidence="16">
    <location>
        <begin position="276"/>
        <end position="363"/>
    </location>
</feature>
<evidence type="ECO:0000256" key="14">
    <source>
        <dbReference type="PIRSR" id="PIRSR618044-2"/>
    </source>
</evidence>
<evidence type="ECO:0000256" key="12">
    <source>
        <dbReference type="ARBA" id="ARBA00034000"/>
    </source>
</evidence>
<dbReference type="EC" id="3.4.16.4" evidence="4"/>
<dbReference type="Proteomes" id="UP000239863">
    <property type="component" value="Unassembled WGS sequence"/>
</dbReference>
<comment type="function">
    <text evidence="1">Removes C-terminal D-alanyl residues from sugar-peptide cell wall precursors.</text>
</comment>
<keyword evidence="6" id="KW-0645">Protease</keyword>
<dbReference type="GO" id="GO:0009002">
    <property type="term" value="F:serine-type D-Ala-D-Ala carboxypeptidase activity"/>
    <property type="evidence" value="ECO:0007669"/>
    <property type="project" value="UniProtKB-EC"/>
</dbReference>
<comment type="similarity">
    <text evidence="3 15">Belongs to the peptidase S11 family.</text>
</comment>
<dbReference type="PANTHER" id="PTHR21581:SF33">
    <property type="entry name" value="D-ALANYL-D-ALANINE CARBOXYPEPTIDASE DACB"/>
    <property type="match status" value="1"/>
</dbReference>
<dbReference type="InterPro" id="IPR018044">
    <property type="entry name" value="Peptidase_S11"/>
</dbReference>
<dbReference type="AlphaFoldDB" id="A0A2S6FXQ6"/>
<comment type="catalytic activity">
    <reaction evidence="12">
        <text>Preferential cleavage: (Ac)2-L-Lys-D-Ala-|-D-Ala. Also transpeptidation of peptidyl-alanyl moieties that are N-acyl substituents of D-alanine.</text>
        <dbReference type="EC" id="3.4.16.4"/>
    </reaction>
</comment>
<evidence type="ECO:0000256" key="10">
    <source>
        <dbReference type="ARBA" id="ARBA00022984"/>
    </source>
</evidence>
<protein>
    <recommendedName>
        <fullName evidence="4">serine-type D-Ala-D-Ala carboxypeptidase</fullName>
        <ecNumber evidence="4">3.4.16.4</ecNumber>
    </recommendedName>
</protein>
<dbReference type="Gene3D" id="3.40.710.10">
    <property type="entry name" value="DD-peptidase/beta-lactamase superfamily"/>
    <property type="match status" value="1"/>
</dbReference>
<keyword evidence="7" id="KW-0732">Signal</keyword>
<evidence type="ECO:0000259" key="16">
    <source>
        <dbReference type="SMART" id="SM00936"/>
    </source>
</evidence>
<dbReference type="PANTHER" id="PTHR21581">
    <property type="entry name" value="D-ALANYL-D-ALANINE CARBOXYPEPTIDASE"/>
    <property type="match status" value="1"/>
</dbReference>
<keyword evidence="10" id="KW-0573">Peptidoglycan synthesis</keyword>
<evidence type="ECO:0000256" key="2">
    <source>
        <dbReference type="ARBA" id="ARBA00004752"/>
    </source>
</evidence>
<evidence type="ECO:0000313" key="17">
    <source>
        <dbReference type="EMBL" id="PPK48371.1"/>
    </source>
</evidence>
<feature type="active site" evidence="13">
    <location>
        <position position="124"/>
    </location>
</feature>
<evidence type="ECO:0000256" key="8">
    <source>
        <dbReference type="ARBA" id="ARBA00022801"/>
    </source>
</evidence>
<sequence>MRKKQYYIAKVLVVLFITTLLFNTKTLAKVNSNALKEIRVSALSVVAIDAKTGSVLYDKGSHTILPMASTTKIATALVALKYGDLNKTVEISKNAQNVKGSKVGYKKGENITIKELLYGLLFRSGNDAAIAISEGVAGSVDGFIELMNEYALNIGLLDTSFSTPHGLDKEEHYSTAYDLALLTVKAKENEIFSKIVSSKSVKKDEMKFTRDYNNINKLLWQIPEANGVKTGYTGNAGKCLVSSISYDNNDVIIVVLNCNERWKETKNIYDYVLKKYEYKKMFSKDDIVKEVEIKDGIDSVKAYIKEDIIIPIEKGKSEDVNIIVNKDIKAPIKKDDIVGSIIIRSQENIIYEGIIYSKEDVISISNFQKLKGKLFK</sequence>
<dbReference type="GO" id="GO:0006508">
    <property type="term" value="P:proteolysis"/>
    <property type="evidence" value="ECO:0007669"/>
    <property type="project" value="UniProtKB-KW"/>
</dbReference>
<dbReference type="InterPro" id="IPR012907">
    <property type="entry name" value="Peptidase_S11_C"/>
</dbReference>
<evidence type="ECO:0000313" key="18">
    <source>
        <dbReference type="Proteomes" id="UP000239863"/>
    </source>
</evidence>